<evidence type="ECO:0000313" key="2">
    <source>
        <dbReference type="EMBL" id="MFH0261937.1"/>
    </source>
</evidence>
<proteinExistence type="predicted"/>
<dbReference type="EMBL" id="JBIHSF010000008">
    <property type="protein sequence ID" value="MFH0261937.1"/>
    <property type="molecule type" value="Genomic_DNA"/>
</dbReference>
<feature type="transmembrane region" description="Helical" evidence="1">
    <location>
        <begin position="12"/>
        <end position="31"/>
    </location>
</feature>
<reference evidence="2 3" key="1">
    <citation type="submission" date="2024-10" db="EMBL/GenBank/DDBJ databases">
        <authorList>
            <person name="Yibar A."/>
            <person name="Saticioglu I.B."/>
            <person name="Duman M."/>
            <person name="Ajmi N."/>
            <person name="Gurler F."/>
            <person name="Ay H."/>
            <person name="Onuk E."/>
            <person name="Guler S."/>
            <person name="Romalde J.L."/>
        </authorList>
    </citation>
    <scope>NUCLEOTIDE SEQUENCE [LARGE SCALE GENOMIC DNA]</scope>
    <source>
        <strain evidence="2 3">1-TCBS-B</strain>
    </source>
</reference>
<keyword evidence="1" id="KW-1133">Transmembrane helix</keyword>
<dbReference type="Proteomes" id="UP001607125">
    <property type="component" value="Unassembled WGS sequence"/>
</dbReference>
<sequence>MSIKDYIDIQYIWGLMLVFSSPLLVGLIFFINRRATKPLKKTLLIFIPTASLWLSFFLYDNFLMLKVESEVREYASNPYEEYIIIKDGKIQSSEALIYALRSMSTKFTNKTFSSRINERTYKIIRGSHSLTLRVFDSSSRESFYWVVYTVPGTNYEYIGRIQPNETY</sequence>
<comment type="caution">
    <text evidence="2">The sequence shown here is derived from an EMBL/GenBank/DDBJ whole genome shotgun (WGS) entry which is preliminary data.</text>
</comment>
<feature type="transmembrane region" description="Helical" evidence="1">
    <location>
        <begin position="43"/>
        <end position="59"/>
    </location>
</feature>
<organism evidence="2 3">
    <name type="scientific">Vibrio barjaei</name>
    <dbReference type="NCBI Taxonomy" id="1676683"/>
    <lineage>
        <taxon>Bacteria</taxon>
        <taxon>Pseudomonadati</taxon>
        <taxon>Pseudomonadota</taxon>
        <taxon>Gammaproteobacteria</taxon>
        <taxon>Vibrionales</taxon>
        <taxon>Vibrionaceae</taxon>
        <taxon>Vibrio</taxon>
    </lineage>
</organism>
<keyword evidence="3" id="KW-1185">Reference proteome</keyword>
<keyword evidence="1" id="KW-0812">Transmembrane</keyword>
<gene>
    <name evidence="2" type="ORF">ACGRH2_16140</name>
</gene>
<evidence type="ECO:0000313" key="3">
    <source>
        <dbReference type="Proteomes" id="UP001607125"/>
    </source>
</evidence>
<keyword evidence="1" id="KW-0472">Membrane</keyword>
<protein>
    <submittedName>
        <fullName evidence="2">Uncharacterized protein</fullName>
    </submittedName>
</protein>
<dbReference type="RefSeq" id="WP_063605760.1">
    <property type="nucleotide sequence ID" value="NZ_JBIHSF010000008.1"/>
</dbReference>
<evidence type="ECO:0000256" key="1">
    <source>
        <dbReference type="SAM" id="Phobius"/>
    </source>
</evidence>
<accession>A0ABW7IKM8</accession>
<name>A0ABW7IKM8_9VIBR</name>